<dbReference type="PANTHER" id="PTHR14387">
    <property type="entry name" value="THADA/DEATH RECEPTOR INTERACTING PROTEIN"/>
    <property type="match status" value="1"/>
</dbReference>
<comment type="function">
    <text evidence="3">Together with methyltransferase FTSJ1, methylates the 2'-O-ribose of nucleotides at position 32 of the anticodon loop of substrate tRNAs.</text>
</comment>
<comment type="similarity">
    <text evidence="1">Belongs to the THADA family.</text>
</comment>
<dbReference type="SUPFAM" id="SSF48371">
    <property type="entry name" value="ARM repeat"/>
    <property type="match status" value="1"/>
</dbReference>
<dbReference type="STRING" id="137246.A0A401SKE9"/>
<evidence type="ECO:0000256" key="2">
    <source>
        <dbReference type="ARBA" id="ARBA00022694"/>
    </source>
</evidence>
<protein>
    <recommendedName>
        <fullName evidence="4">tRNA (32-2'-O)-methyltransferase regulator THADA</fullName>
    </recommendedName>
</protein>
<dbReference type="InterPro" id="IPR019442">
    <property type="entry name" value="THADA/TRM732_DUF2428"/>
</dbReference>
<dbReference type="EMBL" id="BEZZ01000329">
    <property type="protein sequence ID" value="GCC30860.1"/>
    <property type="molecule type" value="Genomic_DNA"/>
</dbReference>
<feature type="domain" description="DUF2428" evidence="5">
    <location>
        <begin position="97"/>
        <end position="402"/>
    </location>
</feature>
<organism evidence="7 8">
    <name type="scientific">Chiloscyllium punctatum</name>
    <name type="common">Brownbanded bambooshark</name>
    <name type="synonym">Hemiscyllium punctatum</name>
    <dbReference type="NCBI Taxonomy" id="137246"/>
    <lineage>
        <taxon>Eukaryota</taxon>
        <taxon>Metazoa</taxon>
        <taxon>Chordata</taxon>
        <taxon>Craniata</taxon>
        <taxon>Vertebrata</taxon>
        <taxon>Chondrichthyes</taxon>
        <taxon>Elasmobranchii</taxon>
        <taxon>Galeomorphii</taxon>
        <taxon>Galeoidea</taxon>
        <taxon>Orectolobiformes</taxon>
        <taxon>Hemiscylliidae</taxon>
        <taxon>Chiloscyllium</taxon>
    </lineage>
</organism>
<feature type="domain" description="tRNA (32-2'-O)-methyltransferase regulator THADA-like C-terminal TPR repeats region" evidence="6">
    <location>
        <begin position="404"/>
        <end position="566"/>
    </location>
</feature>
<evidence type="ECO:0000313" key="8">
    <source>
        <dbReference type="Proteomes" id="UP000287033"/>
    </source>
</evidence>
<evidence type="ECO:0000256" key="1">
    <source>
        <dbReference type="ARBA" id="ARBA00010409"/>
    </source>
</evidence>
<dbReference type="Pfam" id="PF25151">
    <property type="entry name" value="TPR_Trm732_C"/>
    <property type="match status" value="1"/>
</dbReference>
<name>A0A401SKE9_CHIPU</name>
<gene>
    <name evidence="7" type="ORF">chiPu_0009314</name>
</gene>
<sequence>MPALSACPLKQQTGHQIDYLGKVCGKQSTDKEVLETNVLEVIKYLLNCLSDEIRQAERSLVHTAASNPLYGRVHCIIGALQQLSLKSVSKVAEWRETVAKLILMAFHLSAVVSPICQSSSPEGLIPMDTDLETARNLQKILNEIKPWDTNDYFTQAKLLKSEEDQELGKNAFEDCKPSENLSMAMMDQAGQFCQVTAQMVLVCCWRSMKEISLLLGFLCQHLPLQSIPDLKDGLLMIHQVGEIGEYFKCQLLQSRHRGAFELAYVGFGKLTERLTSCKNSDLQKLPQRWLEEVLHEVKSSIPTSKLCATRRSAGIPFYIQALVSSEPRASNMSLLKLTMKELISLAIPSSKCQDETASVPQVHSLNILRALFRDTKLGENIIPYVPEGMQAAILGFTSPVWAVRNSSTLLFSALITRIFGVKRGKDEHSKKNRMTGREFFTRFPTLYPFLLKQLETVANTMDSDSGVLKLHPSLFLLLLVLGRLYPSPLDGTSSALSLAPFVPFIIRCGHSPVYRSREMAARALVPFVAVDQILPMAMSLMESLPAATDPRIRQNHIHGILLQALHLLRSFFDTKQRMNSSLPKELHDIIRCTRAKIWLATQQNSCFLTRATFLDILNILCHQLDKSKTIDPEILNFWQTAHNIILGSELFTNEQRFSPVPGLIQWQRNITKLTLSVLGISVSPQAMSLTPDAIHKLTSGTAEVESSLLLSHLLCSEFLEVRLLTLETVLLWLEEMDSNQVKETNGNVLFLLSQVEDSLKKLAMQEKHPECLAKILKILCHLSIDRLFPWIVNTSVMSEAKLLKWILSIAETGKNSIEMQSVTLTLASKLVNYLMLKKQEKSLDSISQDLRQWIHLLAQSCGAEQQTEIRLTAAKVLIEIIPSLLANKQLYFDLLNTLTLWRCIFTLLQDEEHVVRDKATDIMQMIPPFLKALKEDDISFSVINPSRAMDLGLGVLCELLQIWNQTSLGIVTLIEWMLGEDNMEGDATNDDVESYDMLFDKGEFNLWAEKIIFANLLQKHLLNLISESHVVPDDEPGLRRLTTMAANQAQRVAGLLKGLPPAPEFSRTADYTRLSIQKVRLLNVAELLSLFGLGAVITGHF</sequence>
<dbReference type="Proteomes" id="UP000287033">
    <property type="component" value="Unassembled WGS sequence"/>
</dbReference>
<dbReference type="GO" id="GO:0030488">
    <property type="term" value="P:tRNA methylation"/>
    <property type="evidence" value="ECO:0007669"/>
    <property type="project" value="TreeGrafter"/>
</dbReference>
<evidence type="ECO:0000259" key="6">
    <source>
        <dbReference type="Pfam" id="PF25151"/>
    </source>
</evidence>
<dbReference type="AlphaFoldDB" id="A0A401SKE9"/>
<dbReference type="Pfam" id="PF10350">
    <property type="entry name" value="DUF2428"/>
    <property type="match status" value="1"/>
</dbReference>
<dbReference type="GO" id="GO:0005829">
    <property type="term" value="C:cytosol"/>
    <property type="evidence" value="ECO:0007669"/>
    <property type="project" value="TreeGrafter"/>
</dbReference>
<evidence type="ECO:0000256" key="4">
    <source>
        <dbReference type="ARBA" id="ARBA00035698"/>
    </source>
</evidence>
<evidence type="ECO:0000313" key="7">
    <source>
        <dbReference type="EMBL" id="GCC30860.1"/>
    </source>
</evidence>
<evidence type="ECO:0000259" key="5">
    <source>
        <dbReference type="Pfam" id="PF10350"/>
    </source>
</evidence>
<dbReference type="InterPro" id="IPR051954">
    <property type="entry name" value="tRNA_methyltransferase_THADA"/>
</dbReference>
<keyword evidence="2" id="KW-0819">tRNA processing</keyword>
<comment type="caution">
    <text evidence="7">The sequence shown here is derived from an EMBL/GenBank/DDBJ whole genome shotgun (WGS) entry which is preliminary data.</text>
</comment>
<dbReference type="PANTHER" id="PTHR14387:SF7">
    <property type="entry name" value="THYROID ADENOMA-ASSOCIATED PROTEIN"/>
    <property type="match status" value="1"/>
</dbReference>
<dbReference type="InterPro" id="IPR016024">
    <property type="entry name" value="ARM-type_fold"/>
</dbReference>
<dbReference type="OrthoDB" id="73997at2759"/>
<dbReference type="InterPro" id="IPR056842">
    <property type="entry name" value="THADA-like_TPR_C"/>
</dbReference>
<proteinExistence type="inferred from homology"/>
<dbReference type="OMA" id="FINTTKR"/>
<accession>A0A401SKE9</accession>
<evidence type="ECO:0000256" key="3">
    <source>
        <dbReference type="ARBA" id="ARBA00035625"/>
    </source>
</evidence>
<reference evidence="7 8" key="1">
    <citation type="journal article" date="2018" name="Nat. Ecol. Evol.">
        <title>Shark genomes provide insights into elasmobranch evolution and the origin of vertebrates.</title>
        <authorList>
            <person name="Hara Y"/>
            <person name="Yamaguchi K"/>
            <person name="Onimaru K"/>
            <person name="Kadota M"/>
            <person name="Koyanagi M"/>
            <person name="Keeley SD"/>
            <person name="Tatsumi K"/>
            <person name="Tanaka K"/>
            <person name="Motone F"/>
            <person name="Kageyama Y"/>
            <person name="Nozu R"/>
            <person name="Adachi N"/>
            <person name="Nishimura O"/>
            <person name="Nakagawa R"/>
            <person name="Tanegashima C"/>
            <person name="Kiyatake I"/>
            <person name="Matsumoto R"/>
            <person name="Murakumo K"/>
            <person name="Nishida K"/>
            <person name="Terakita A"/>
            <person name="Kuratani S"/>
            <person name="Sato K"/>
            <person name="Hyodo S Kuraku.S."/>
        </authorList>
    </citation>
    <scope>NUCLEOTIDE SEQUENCE [LARGE SCALE GENOMIC DNA]</scope>
</reference>
<keyword evidence="8" id="KW-1185">Reference proteome</keyword>